<evidence type="ECO:0000313" key="1">
    <source>
        <dbReference type="EMBL" id="KAL0572193.1"/>
    </source>
</evidence>
<dbReference type="Proteomes" id="UP001465976">
    <property type="component" value="Unassembled WGS sequence"/>
</dbReference>
<comment type="caution">
    <text evidence="1">The sequence shown here is derived from an EMBL/GenBank/DDBJ whole genome shotgun (WGS) entry which is preliminary data.</text>
</comment>
<reference evidence="1 2" key="1">
    <citation type="submission" date="2024-02" db="EMBL/GenBank/DDBJ databases">
        <title>A draft genome for the cacao thread blight pathogen Marasmius crinis-equi.</title>
        <authorList>
            <person name="Cohen S.P."/>
            <person name="Baruah I.K."/>
            <person name="Amoako-Attah I."/>
            <person name="Bukari Y."/>
            <person name="Meinhardt L.W."/>
            <person name="Bailey B.A."/>
        </authorList>
    </citation>
    <scope>NUCLEOTIDE SEQUENCE [LARGE SCALE GENOMIC DNA]</scope>
    <source>
        <strain evidence="1 2">GH-76</strain>
    </source>
</reference>
<proteinExistence type="predicted"/>
<keyword evidence="2" id="KW-1185">Reference proteome</keyword>
<organism evidence="1 2">
    <name type="scientific">Marasmius crinis-equi</name>
    <dbReference type="NCBI Taxonomy" id="585013"/>
    <lineage>
        <taxon>Eukaryota</taxon>
        <taxon>Fungi</taxon>
        <taxon>Dikarya</taxon>
        <taxon>Basidiomycota</taxon>
        <taxon>Agaricomycotina</taxon>
        <taxon>Agaricomycetes</taxon>
        <taxon>Agaricomycetidae</taxon>
        <taxon>Agaricales</taxon>
        <taxon>Marasmiineae</taxon>
        <taxon>Marasmiaceae</taxon>
        <taxon>Marasmius</taxon>
    </lineage>
</organism>
<gene>
    <name evidence="1" type="ORF">V5O48_009765</name>
</gene>
<accession>A0ABR3FAA3</accession>
<dbReference type="EMBL" id="JBAHYK010000657">
    <property type="protein sequence ID" value="KAL0572193.1"/>
    <property type="molecule type" value="Genomic_DNA"/>
</dbReference>
<name>A0ABR3FAA3_9AGAR</name>
<protein>
    <submittedName>
        <fullName evidence="1">Uncharacterized protein</fullName>
    </submittedName>
</protein>
<evidence type="ECO:0000313" key="2">
    <source>
        <dbReference type="Proteomes" id="UP001465976"/>
    </source>
</evidence>
<sequence length="326" mass="35638">MAVDMKFSTSLSIASRNSKHMCCTRAVGHRSTPWRDRFRRPSRAGLEMASKEDLRGARHWMEAQGVTAEDDEQQVIKYQGLQIPSKSTPSIRSVASAGRTSRFKVIADNRNSILGEVGAYPGGWASRVGKSEKLTGRGRMNVSSGAASNEKAEERITITGTQHALTQETWKSEVVGLGRNTKVDDSTQVLPVIRDTISQLRLSMSFQHPLQSLVRPPHPPDTEHNPDTAGGILNEVGTYPTSLGPAVDSAANEGAWGTIRDKICGVYQYHNSDEWGETIPTNGVIQVAMELKATSTPTTTDLLSERKMATSMRSKLATNTEIDRTT</sequence>